<feature type="compositionally biased region" description="Basic and acidic residues" evidence="3">
    <location>
        <begin position="134"/>
        <end position="143"/>
    </location>
</feature>
<name>A0AAD5JPB9_9FUNG</name>
<dbReference type="InterPro" id="IPR009071">
    <property type="entry name" value="HMG_box_dom"/>
</dbReference>
<evidence type="ECO:0000256" key="3">
    <source>
        <dbReference type="SAM" id="MobiDB-lite"/>
    </source>
</evidence>
<feature type="compositionally biased region" description="Acidic residues" evidence="3">
    <location>
        <begin position="193"/>
        <end position="205"/>
    </location>
</feature>
<feature type="domain" description="HMG box" evidence="4">
    <location>
        <begin position="68"/>
        <end position="135"/>
    </location>
</feature>
<reference evidence="5" key="2">
    <citation type="submission" date="2023-02" db="EMBL/GenBank/DDBJ databases">
        <authorList>
            <consortium name="DOE Joint Genome Institute"/>
            <person name="Mondo S.J."/>
            <person name="Chang Y."/>
            <person name="Wang Y."/>
            <person name="Ahrendt S."/>
            <person name="Andreopoulos W."/>
            <person name="Barry K."/>
            <person name="Beard J."/>
            <person name="Benny G.L."/>
            <person name="Blankenship S."/>
            <person name="Bonito G."/>
            <person name="Cuomo C."/>
            <person name="Desiro A."/>
            <person name="Gervers K.A."/>
            <person name="Hundley H."/>
            <person name="Kuo A."/>
            <person name="LaButti K."/>
            <person name="Lang B.F."/>
            <person name="Lipzen A."/>
            <person name="O'Donnell K."/>
            <person name="Pangilinan J."/>
            <person name="Reynolds N."/>
            <person name="Sandor L."/>
            <person name="Smith M.W."/>
            <person name="Tsang A."/>
            <person name="Grigoriev I.V."/>
            <person name="Stajich J.E."/>
            <person name="Spatafora J.W."/>
        </authorList>
    </citation>
    <scope>NUCLEOTIDE SEQUENCE</scope>
    <source>
        <strain evidence="5">RSA 2281</strain>
    </source>
</reference>
<organism evidence="5 6">
    <name type="scientific">Phascolomyces articulosus</name>
    <dbReference type="NCBI Taxonomy" id="60185"/>
    <lineage>
        <taxon>Eukaryota</taxon>
        <taxon>Fungi</taxon>
        <taxon>Fungi incertae sedis</taxon>
        <taxon>Mucoromycota</taxon>
        <taxon>Mucoromycotina</taxon>
        <taxon>Mucoromycetes</taxon>
        <taxon>Mucorales</taxon>
        <taxon>Lichtheimiaceae</taxon>
        <taxon>Phascolomyces</taxon>
    </lineage>
</organism>
<dbReference type="PROSITE" id="PS50118">
    <property type="entry name" value="HMG_BOX_2"/>
    <property type="match status" value="1"/>
</dbReference>
<dbReference type="AlphaFoldDB" id="A0AAD5JPB9"/>
<feature type="compositionally biased region" description="Basic residues" evidence="3">
    <location>
        <begin position="252"/>
        <end position="264"/>
    </location>
</feature>
<comment type="caution">
    <text evidence="5">The sequence shown here is derived from an EMBL/GenBank/DDBJ whole genome shotgun (WGS) entry which is preliminary data.</text>
</comment>
<evidence type="ECO:0000259" key="4">
    <source>
        <dbReference type="PROSITE" id="PS50118"/>
    </source>
</evidence>
<accession>A0AAD5JPB9</accession>
<keyword evidence="2" id="KW-0539">Nucleus</keyword>
<evidence type="ECO:0000256" key="2">
    <source>
        <dbReference type="PROSITE-ProRule" id="PRU00267"/>
    </source>
</evidence>
<gene>
    <name evidence="5" type="ORF">BDA99DRAFT_609382</name>
</gene>
<evidence type="ECO:0000313" key="6">
    <source>
        <dbReference type="Proteomes" id="UP001209540"/>
    </source>
</evidence>
<dbReference type="GO" id="GO:0005634">
    <property type="term" value="C:nucleus"/>
    <property type="evidence" value="ECO:0007669"/>
    <property type="project" value="UniProtKB-UniRule"/>
</dbReference>
<dbReference type="Gene3D" id="1.10.30.10">
    <property type="entry name" value="High mobility group box domain"/>
    <property type="match status" value="1"/>
</dbReference>
<feature type="compositionally biased region" description="Low complexity" evidence="3">
    <location>
        <begin position="208"/>
        <end position="230"/>
    </location>
</feature>
<dbReference type="EMBL" id="JAIXMP010000043">
    <property type="protein sequence ID" value="KAI9247180.1"/>
    <property type="molecule type" value="Genomic_DNA"/>
</dbReference>
<reference evidence="5" key="1">
    <citation type="journal article" date="2022" name="IScience">
        <title>Evolution of zygomycete secretomes and the origins of terrestrial fungal ecologies.</title>
        <authorList>
            <person name="Chang Y."/>
            <person name="Wang Y."/>
            <person name="Mondo S."/>
            <person name="Ahrendt S."/>
            <person name="Andreopoulos W."/>
            <person name="Barry K."/>
            <person name="Beard J."/>
            <person name="Benny G.L."/>
            <person name="Blankenship S."/>
            <person name="Bonito G."/>
            <person name="Cuomo C."/>
            <person name="Desiro A."/>
            <person name="Gervers K.A."/>
            <person name="Hundley H."/>
            <person name="Kuo A."/>
            <person name="LaButti K."/>
            <person name="Lang B.F."/>
            <person name="Lipzen A."/>
            <person name="O'Donnell K."/>
            <person name="Pangilinan J."/>
            <person name="Reynolds N."/>
            <person name="Sandor L."/>
            <person name="Smith M.E."/>
            <person name="Tsang A."/>
            <person name="Grigoriev I.V."/>
            <person name="Stajich J.E."/>
            <person name="Spatafora J.W."/>
        </authorList>
    </citation>
    <scope>NUCLEOTIDE SEQUENCE</scope>
    <source>
        <strain evidence="5">RSA 2281</strain>
    </source>
</reference>
<dbReference type="SUPFAM" id="SSF47095">
    <property type="entry name" value="HMG-box"/>
    <property type="match status" value="1"/>
</dbReference>
<dbReference type="InterPro" id="IPR050342">
    <property type="entry name" value="HMGB"/>
</dbReference>
<dbReference type="InterPro" id="IPR036910">
    <property type="entry name" value="HMG_box_dom_sf"/>
</dbReference>
<keyword evidence="6" id="KW-1185">Reference proteome</keyword>
<feature type="region of interest" description="Disordered" evidence="3">
    <location>
        <begin position="134"/>
        <end position="270"/>
    </location>
</feature>
<feature type="DNA-binding region" description="HMG box" evidence="2">
    <location>
        <begin position="68"/>
        <end position="135"/>
    </location>
</feature>
<evidence type="ECO:0000256" key="1">
    <source>
        <dbReference type="ARBA" id="ARBA00023125"/>
    </source>
</evidence>
<dbReference type="Pfam" id="PF00505">
    <property type="entry name" value="HMG_box"/>
    <property type="match status" value="1"/>
</dbReference>
<dbReference type="SMART" id="SM00398">
    <property type="entry name" value="HMG"/>
    <property type="match status" value="1"/>
</dbReference>
<sequence>MTNDREFGLAVHAIARSADELAANLRHFANLFGVPNDDKEVVLAEEEDEMADGKKRKRVLKIVDPLAPERAQSAYNHFIKENYTAVKEKFQGDNRELMTELGVMWKKISPEKKKKFEELAVVDKKRFEVEQKKFEAYRAKNPFDPETEGVTMNSKKQKKKLAGTSATNTIHGLNKKKGDDSDDDSSSSSDSSSDSDELDSDEEESTPVKKPASGASASKTGAAKNKNAAVNKKKPLSEKQPKGTSTDANQDKKKKKKITKHKKPVTTGAQ</sequence>
<dbReference type="GO" id="GO:0003677">
    <property type="term" value="F:DNA binding"/>
    <property type="evidence" value="ECO:0007669"/>
    <property type="project" value="UniProtKB-UniRule"/>
</dbReference>
<dbReference type="PANTHER" id="PTHR48112">
    <property type="entry name" value="HIGH MOBILITY GROUP PROTEIN DSP1"/>
    <property type="match status" value="1"/>
</dbReference>
<keyword evidence="1 2" id="KW-0238">DNA-binding</keyword>
<protein>
    <recommendedName>
        <fullName evidence="4">HMG box domain-containing protein</fullName>
    </recommendedName>
</protein>
<dbReference type="Proteomes" id="UP001209540">
    <property type="component" value="Unassembled WGS sequence"/>
</dbReference>
<proteinExistence type="predicted"/>
<evidence type="ECO:0000313" key="5">
    <source>
        <dbReference type="EMBL" id="KAI9247180.1"/>
    </source>
</evidence>